<keyword evidence="3" id="KW-0732">Signal</keyword>
<dbReference type="EMBL" id="BAAALV010000007">
    <property type="protein sequence ID" value="GAA1922096.1"/>
    <property type="molecule type" value="Genomic_DNA"/>
</dbReference>
<name>A0ABN2PJE1_9MICC</name>
<gene>
    <name evidence="7" type="ORF">GCM10009688_28920</name>
</gene>
<dbReference type="PROSITE" id="PS50847">
    <property type="entry name" value="GRAM_POS_ANCHORING"/>
    <property type="match status" value="1"/>
</dbReference>
<evidence type="ECO:0000259" key="6">
    <source>
        <dbReference type="PROSITE" id="PS50847"/>
    </source>
</evidence>
<evidence type="ECO:0000256" key="5">
    <source>
        <dbReference type="SAM" id="Phobius"/>
    </source>
</evidence>
<keyword evidence="5" id="KW-0472">Membrane</keyword>
<proteinExistence type="predicted"/>
<keyword evidence="5" id="KW-0812">Transmembrane</keyword>
<accession>A0ABN2PJE1</accession>
<sequence length="66" mass="6587">MPAEHRKNLRTTRIGAPGGCVTQTALADTGIEGSSSSTGLMALALGALVAGAAALVLTMRPRGNHS</sequence>
<evidence type="ECO:0000313" key="7">
    <source>
        <dbReference type="EMBL" id="GAA1922096.1"/>
    </source>
</evidence>
<dbReference type="InterPro" id="IPR019931">
    <property type="entry name" value="LPXTG_anchor"/>
</dbReference>
<evidence type="ECO:0000313" key="8">
    <source>
        <dbReference type="Proteomes" id="UP001500784"/>
    </source>
</evidence>
<feature type="transmembrane region" description="Helical" evidence="5">
    <location>
        <begin position="40"/>
        <end position="59"/>
    </location>
</feature>
<evidence type="ECO:0000256" key="1">
    <source>
        <dbReference type="ARBA" id="ARBA00022512"/>
    </source>
</evidence>
<organism evidence="7 8">
    <name type="scientific">Arthrobacter gandavensis</name>
    <dbReference type="NCBI Taxonomy" id="169960"/>
    <lineage>
        <taxon>Bacteria</taxon>
        <taxon>Bacillati</taxon>
        <taxon>Actinomycetota</taxon>
        <taxon>Actinomycetes</taxon>
        <taxon>Micrococcales</taxon>
        <taxon>Micrococcaceae</taxon>
        <taxon>Arthrobacter</taxon>
    </lineage>
</organism>
<keyword evidence="5" id="KW-1133">Transmembrane helix</keyword>
<protein>
    <recommendedName>
        <fullName evidence="6">Gram-positive cocci surface proteins LPxTG domain-containing protein</fullName>
    </recommendedName>
</protein>
<dbReference type="Proteomes" id="UP001500784">
    <property type="component" value="Unassembled WGS sequence"/>
</dbReference>
<evidence type="ECO:0000256" key="4">
    <source>
        <dbReference type="ARBA" id="ARBA00023088"/>
    </source>
</evidence>
<keyword evidence="4" id="KW-0572">Peptidoglycan-anchor</keyword>
<evidence type="ECO:0000256" key="2">
    <source>
        <dbReference type="ARBA" id="ARBA00022525"/>
    </source>
</evidence>
<feature type="domain" description="Gram-positive cocci surface proteins LPxTG" evidence="6">
    <location>
        <begin position="26"/>
        <end position="66"/>
    </location>
</feature>
<evidence type="ECO:0000256" key="3">
    <source>
        <dbReference type="ARBA" id="ARBA00022729"/>
    </source>
</evidence>
<keyword evidence="8" id="KW-1185">Reference proteome</keyword>
<keyword evidence="1" id="KW-0134">Cell wall</keyword>
<comment type="caution">
    <text evidence="7">The sequence shown here is derived from an EMBL/GenBank/DDBJ whole genome shotgun (WGS) entry which is preliminary data.</text>
</comment>
<reference evidence="7 8" key="1">
    <citation type="journal article" date="2019" name="Int. J. Syst. Evol. Microbiol.">
        <title>The Global Catalogue of Microorganisms (GCM) 10K type strain sequencing project: providing services to taxonomists for standard genome sequencing and annotation.</title>
        <authorList>
            <consortium name="The Broad Institute Genomics Platform"/>
            <consortium name="The Broad Institute Genome Sequencing Center for Infectious Disease"/>
            <person name="Wu L."/>
            <person name="Ma J."/>
        </authorList>
    </citation>
    <scope>NUCLEOTIDE SEQUENCE [LARGE SCALE GENOMIC DNA]</scope>
    <source>
        <strain evidence="7 8">JCM 13316</strain>
    </source>
</reference>
<keyword evidence="2" id="KW-0964">Secreted</keyword>